<proteinExistence type="predicted"/>
<dbReference type="AlphaFoldDB" id="A0A2Z6NHX8"/>
<dbReference type="SMART" id="SM00256">
    <property type="entry name" value="FBOX"/>
    <property type="match status" value="2"/>
</dbReference>
<dbReference type="SUPFAM" id="SSF52047">
    <property type="entry name" value="RNI-like"/>
    <property type="match status" value="1"/>
</dbReference>
<evidence type="ECO:0000313" key="2">
    <source>
        <dbReference type="EMBL" id="GAU41533.1"/>
    </source>
</evidence>
<name>A0A2Z6NHX8_TRISU</name>
<feature type="domain" description="F-box" evidence="1">
    <location>
        <begin position="11"/>
        <end position="51"/>
    </location>
</feature>
<feature type="domain" description="F-box" evidence="1">
    <location>
        <begin position="121"/>
        <end position="161"/>
    </location>
</feature>
<dbReference type="InterPro" id="IPR001810">
    <property type="entry name" value="F-box_dom"/>
</dbReference>
<dbReference type="InterPro" id="IPR055411">
    <property type="entry name" value="LRR_FXL15/At3g58940/PEG3-like"/>
</dbReference>
<dbReference type="Gene3D" id="3.80.10.10">
    <property type="entry name" value="Ribonuclease Inhibitor"/>
    <property type="match status" value="1"/>
</dbReference>
<sequence>MAQEEDRLSSMSKTIIHNILSKLPMKDAARTSVLSKTWLETWYTFTILSSCGANHGNLGLCLQLGGDIVRKRNILRLCDYVKRRMLKFCDQTLAIFISKYVHTWLKMVGESDVEEDRLSSLPKIILHNILSKLPEKDAARTSVLSKAWLETWYTFPILSFCDTKILGMNQRPQEVIVWKRNILRFCNHVTRRMLKFSDQRMVVTKFKLMANLFRLPEMSKYVDFWLKLASESGVKVIELSGSLFEEDEKYYVFPMDVIEAKSLAKLVLDGYIRIDSTIMNHSIKFLSLKELSMTRVFLEDEYTIDHLISCCPLIEYITLNHCFVKSPVFDLKYPYSPSSAKKSLNLNGLKKLKGVNVSRIQEVFVDSPSLENLHYFPKDFQGTFKIDFDRHCRMPERIDISSVQLKVFELLHCPNLKEVNIDAPNLFSCRYNGTGCTIPNSFASFIPSTKHQTLGPILCYY</sequence>
<dbReference type="Pfam" id="PF00646">
    <property type="entry name" value="F-box"/>
    <property type="match status" value="2"/>
</dbReference>
<dbReference type="InterPro" id="IPR032675">
    <property type="entry name" value="LRR_dom_sf"/>
</dbReference>
<dbReference type="PANTHER" id="PTHR31639">
    <property type="entry name" value="F-BOX PROTEIN-LIKE"/>
    <property type="match status" value="1"/>
</dbReference>
<dbReference type="PANTHER" id="PTHR31639:SF42">
    <property type="entry name" value="OS02G0160200 PROTEIN"/>
    <property type="match status" value="1"/>
</dbReference>
<evidence type="ECO:0000259" key="1">
    <source>
        <dbReference type="SMART" id="SM00256"/>
    </source>
</evidence>
<keyword evidence="3" id="KW-1185">Reference proteome</keyword>
<organism evidence="2 3">
    <name type="scientific">Trifolium subterraneum</name>
    <name type="common">Subterranean clover</name>
    <dbReference type="NCBI Taxonomy" id="3900"/>
    <lineage>
        <taxon>Eukaryota</taxon>
        <taxon>Viridiplantae</taxon>
        <taxon>Streptophyta</taxon>
        <taxon>Embryophyta</taxon>
        <taxon>Tracheophyta</taxon>
        <taxon>Spermatophyta</taxon>
        <taxon>Magnoliopsida</taxon>
        <taxon>eudicotyledons</taxon>
        <taxon>Gunneridae</taxon>
        <taxon>Pentapetalae</taxon>
        <taxon>rosids</taxon>
        <taxon>fabids</taxon>
        <taxon>Fabales</taxon>
        <taxon>Fabaceae</taxon>
        <taxon>Papilionoideae</taxon>
        <taxon>50 kb inversion clade</taxon>
        <taxon>NPAAA clade</taxon>
        <taxon>Hologalegina</taxon>
        <taxon>IRL clade</taxon>
        <taxon>Trifolieae</taxon>
        <taxon>Trifolium</taxon>
    </lineage>
</organism>
<gene>
    <name evidence="2" type="ORF">TSUD_140640</name>
</gene>
<dbReference type="EMBL" id="DF973869">
    <property type="protein sequence ID" value="GAU41533.1"/>
    <property type="molecule type" value="Genomic_DNA"/>
</dbReference>
<dbReference type="SUPFAM" id="SSF81383">
    <property type="entry name" value="F-box domain"/>
    <property type="match status" value="2"/>
</dbReference>
<accession>A0A2Z6NHX8</accession>
<dbReference type="Pfam" id="PF24758">
    <property type="entry name" value="LRR_At5g56370"/>
    <property type="match status" value="1"/>
</dbReference>
<protein>
    <recommendedName>
        <fullName evidence="1">F-box domain-containing protein</fullName>
    </recommendedName>
</protein>
<reference evidence="3" key="1">
    <citation type="journal article" date="2017" name="Front. Plant Sci.">
        <title>Climate Clever Clovers: New Paradigm to Reduce the Environmental Footprint of Ruminants by Breeding Low Methanogenic Forages Utilizing Haplotype Variation.</title>
        <authorList>
            <person name="Kaur P."/>
            <person name="Appels R."/>
            <person name="Bayer P.E."/>
            <person name="Keeble-Gagnere G."/>
            <person name="Wang J."/>
            <person name="Hirakawa H."/>
            <person name="Shirasawa K."/>
            <person name="Vercoe P."/>
            <person name="Stefanova K."/>
            <person name="Durmic Z."/>
            <person name="Nichols P."/>
            <person name="Revell C."/>
            <person name="Isobe S.N."/>
            <person name="Edwards D."/>
            <person name="Erskine W."/>
        </authorList>
    </citation>
    <scope>NUCLEOTIDE SEQUENCE [LARGE SCALE GENOMIC DNA]</scope>
    <source>
        <strain evidence="3">cv. Daliak</strain>
    </source>
</reference>
<dbReference type="Proteomes" id="UP000242715">
    <property type="component" value="Unassembled WGS sequence"/>
</dbReference>
<dbReference type="InterPro" id="IPR036047">
    <property type="entry name" value="F-box-like_dom_sf"/>
</dbReference>
<dbReference type="OrthoDB" id="1351501at2759"/>
<evidence type="ECO:0000313" key="3">
    <source>
        <dbReference type="Proteomes" id="UP000242715"/>
    </source>
</evidence>